<reference evidence="2" key="1">
    <citation type="journal article" date="2020" name="Fungal Divers.">
        <title>Resolving the Mortierellaceae phylogeny through synthesis of multi-gene phylogenetics and phylogenomics.</title>
        <authorList>
            <person name="Vandepol N."/>
            <person name="Liber J."/>
            <person name="Desiro A."/>
            <person name="Na H."/>
            <person name="Kennedy M."/>
            <person name="Barry K."/>
            <person name="Grigoriev I.V."/>
            <person name="Miller A.N."/>
            <person name="O'Donnell K."/>
            <person name="Stajich J.E."/>
            <person name="Bonito G."/>
        </authorList>
    </citation>
    <scope>NUCLEOTIDE SEQUENCE</scope>
    <source>
        <strain evidence="2">NRRL 2591</strain>
    </source>
</reference>
<dbReference type="InterPro" id="IPR029060">
    <property type="entry name" value="PIN-like_dom_sf"/>
</dbReference>
<comment type="caution">
    <text evidence="2">The sequence shown here is derived from an EMBL/GenBank/DDBJ whole genome shotgun (WGS) entry which is preliminary data.</text>
</comment>
<dbReference type="Gene3D" id="3.40.50.1010">
    <property type="entry name" value="5'-nuclease"/>
    <property type="match status" value="1"/>
</dbReference>
<evidence type="ECO:0000313" key="2">
    <source>
        <dbReference type="EMBL" id="KAF9544983.1"/>
    </source>
</evidence>
<dbReference type="InterPro" id="IPR006085">
    <property type="entry name" value="XPG_DNA_repair_N"/>
</dbReference>
<feature type="domain" description="XPG N-terminal" evidence="1">
    <location>
        <begin position="1"/>
        <end position="102"/>
    </location>
</feature>
<accession>A0A9P6K3S3</accession>
<dbReference type="Proteomes" id="UP000723463">
    <property type="component" value="Unassembled WGS sequence"/>
</dbReference>
<sequence>MGCRSLWRFFTKKKHKPSLRYVRSQRHEGTLSKFRVDIQACLFSTIQHAYTACHSLEAAHLVVEKRIKKLVKDRITAALYFDGVPALEKRLTHQQRQEFRTKTLDNANKGVDQFVERVNNNQ</sequence>
<proteinExistence type="predicted"/>
<protein>
    <recommendedName>
        <fullName evidence="1">XPG N-terminal domain-containing protein</fullName>
    </recommendedName>
</protein>
<dbReference type="EMBL" id="JAAAXW010000080">
    <property type="protein sequence ID" value="KAF9544983.1"/>
    <property type="molecule type" value="Genomic_DNA"/>
</dbReference>
<gene>
    <name evidence="2" type="ORF">EC957_011480</name>
</gene>
<dbReference type="GO" id="GO:0004518">
    <property type="term" value="F:nuclease activity"/>
    <property type="evidence" value="ECO:0007669"/>
    <property type="project" value="InterPro"/>
</dbReference>
<dbReference type="Pfam" id="PF00752">
    <property type="entry name" value="XPG_N"/>
    <property type="match status" value="1"/>
</dbReference>
<evidence type="ECO:0000313" key="3">
    <source>
        <dbReference type="Proteomes" id="UP000723463"/>
    </source>
</evidence>
<dbReference type="SUPFAM" id="SSF88723">
    <property type="entry name" value="PIN domain-like"/>
    <property type="match status" value="1"/>
</dbReference>
<name>A0A9P6K3S3_9FUNG</name>
<dbReference type="AlphaFoldDB" id="A0A9P6K3S3"/>
<evidence type="ECO:0000259" key="1">
    <source>
        <dbReference type="Pfam" id="PF00752"/>
    </source>
</evidence>
<keyword evidence="3" id="KW-1185">Reference proteome</keyword>
<organism evidence="2 3">
    <name type="scientific">Mortierella hygrophila</name>
    <dbReference type="NCBI Taxonomy" id="979708"/>
    <lineage>
        <taxon>Eukaryota</taxon>
        <taxon>Fungi</taxon>
        <taxon>Fungi incertae sedis</taxon>
        <taxon>Mucoromycota</taxon>
        <taxon>Mortierellomycotina</taxon>
        <taxon>Mortierellomycetes</taxon>
        <taxon>Mortierellales</taxon>
        <taxon>Mortierellaceae</taxon>
        <taxon>Mortierella</taxon>
    </lineage>
</organism>